<organism evidence="2 3">
    <name type="scientific">Brevifollis gellanilyticus</name>
    <dbReference type="NCBI Taxonomy" id="748831"/>
    <lineage>
        <taxon>Bacteria</taxon>
        <taxon>Pseudomonadati</taxon>
        <taxon>Verrucomicrobiota</taxon>
        <taxon>Verrucomicrobiia</taxon>
        <taxon>Verrucomicrobiales</taxon>
        <taxon>Verrucomicrobiaceae</taxon>
    </lineage>
</organism>
<evidence type="ECO:0000313" key="2">
    <source>
        <dbReference type="EMBL" id="GEP40868.1"/>
    </source>
</evidence>
<feature type="chain" id="PRO_5021731125" evidence="1">
    <location>
        <begin position="21"/>
        <end position="308"/>
    </location>
</feature>
<dbReference type="EMBL" id="BKAG01000001">
    <property type="protein sequence ID" value="GEP40868.1"/>
    <property type="molecule type" value="Genomic_DNA"/>
</dbReference>
<evidence type="ECO:0000256" key="1">
    <source>
        <dbReference type="SAM" id="SignalP"/>
    </source>
</evidence>
<accession>A0A512M2D6</accession>
<dbReference type="SUPFAM" id="SSF52266">
    <property type="entry name" value="SGNH hydrolase"/>
    <property type="match status" value="1"/>
</dbReference>
<evidence type="ECO:0000313" key="3">
    <source>
        <dbReference type="Proteomes" id="UP000321577"/>
    </source>
</evidence>
<reference evidence="2 3" key="1">
    <citation type="submission" date="2019-07" db="EMBL/GenBank/DDBJ databases">
        <title>Whole genome shotgun sequence of Brevifollis gellanilyticus NBRC 108608.</title>
        <authorList>
            <person name="Hosoyama A."/>
            <person name="Uohara A."/>
            <person name="Ohji S."/>
            <person name="Ichikawa N."/>
        </authorList>
    </citation>
    <scope>NUCLEOTIDE SEQUENCE [LARGE SCALE GENOMIC DNA]</scope>
    <source>
        <strain evidence="2 3">NBRC 108608</strain>
    </source>
</reference>
<dbReference type="Gene3D" id="3.40.50.1110">
    <property type="entry name" value="SGNH hydrolase"/>
    <property type="match status" value="1"/>
</dbReference>
<dbReference type="GO" id="GO:0016788">
    <property type="term" value="F:hydrolase activity, acting on ester bonds"/>
    <property type="evidence" value="ECO:0007669"/>
    <property type="project" value="InterPro"/>
</dbReference>
<sequence length="308" mass="34486">MKLKLFQIAAALLLTASLRAEQCLVIGDSLSKEYEVEFPALYPQNPASWDTRNWAEILHTKRKTWFDLGKWNGFYDPRLVGHEHNWAFPGTTSAQIRQQLSSFYNIWWTRDLQAQIRGSAERVVIFVGGNDVDNYYGALYNGGVATKYINPTRDNIMWIVDYVRKVKGTIPMVLVSVPHVGCTPDILRAYPNDPVKTKRVTLALDSLNAQLSLFAKQRNIGFVPGVYDLTKVLITQPLVIDGRAFIKGADMDARPEYEFSGDGFHPGMAPQAKIAQLIVDAFRVKYPLSPITPLTDAEILTGVLGLAP</sequence>
<dbReference type="Pfam" id="PF00657">
    <property type="entry name" value="Lipase_GDSL"/>
    <property type="match status" value="1"/>
</dbReference>
<keyword evidence="1" id="KW-0732">Signal</keyword>
<proteinExistence type="predicted"/>
<dbReference type="AlphaFoldDB" id="A0A512M2D6"/>
<name>A0A512M2D6_9BACT</name>
<comment type="caution">
    <text evidence="2">The sequence shown here is derived from an EMBL/GenBank/DDBJ whole genome shotgun (WGS) entry which is preliminary data.</text>
</comment>
<feature type="signal peptide" evidence="1">
    <location>
        <begin position="1"/>
        <end position="20"/>
    </location>
</feature>
<keyword evidence="3" id="KW-1185">Reference proteome</keyword>
<gene>
    <name evidence="2" type="ORF">BGE01nite_01590</name>
</gene>
<protein>
    <submittedName>
        <fullName evidence="2">Uncharacterized protein</fullName>
    </submittedName>
</protein>
<dbReference type="RefSeq" id="WP_170266503.1">
    <property type="nucleotide sequence ID" value="NZ_BKAG01000001.1"/>
</dbReference>
<dbReference type="Proteomes" id="UP000321577">
    <property type="component" value="Unassembled WGS sequence"/>
</dbReference>
<dbReference type="InterPro" id="IPR036514">
    <property type="entry name" value="SGNH_hydro_sf"/>
</dbReference>
<dbReference type="InterPro" id="IPR001087">
    <property type="entry name" value="GDSL"/>
</dbReference>